<reference evidence="3 5" key="1">
    <citation type="journal article" date="2014" name="Genome Announc.">
        <title>Draft Genome Sequence of Xylella fastidiosa Pear Leaf Scorch Strain in Taiwan.</title>
        <authorList>
            <person name="Su C.C."/>
            <person name="Deng W.L."/>
            <person name="Jan F.J."/>
            <person name="Chang C.J."/>
            <person name="Huang H."/>
            <person name="Chen J."/>
        </authorList>
    </citation>
    <scope>NUCLEOTIDE SEQUENCE [LARGE SCALE GENOMIC DNA]</scope>
    <source>
        <strain evidence="3 5">PLS229</strain>
    </source>
</reference>
<reference evidence="4" key="2">
    <citation type="submission" date="2021-11" db="EMBL/GenBank/DDBJ databases">
        <title>Genome sequence of Xylella taiwanensis PLS432.</title>
        <authorList>
            <person name="Weng L.-W."/>
            <person name="Su C.-C."/>
            <person name="Tsai C.-W."/>
            <person name="Kuo C.-H."/>
        </authorList>
    </citation>
    <scope>NUCLEOTIDE SEQUENCE</scope>
    <source>
        <strain evidence="4">PLS432</strain>
    </source>
</reference>
<protein>
    <submittedName>
        <fullName evidence="4">Transposase</fullName>
    </submittedName>
</protein>
<evidence type="ECO:0000256" key="1">
    <source>
        <dbReference type="ARBA" id="ARBA00023125"/>
    </source>
</evidence>
<dbReference type="EMBL" id="JDSQ01000033">
    <property type="protein sequence ID" value="EWS77091.1"/>
    <property type="molecule type" value="Genomic_DNA"/>
</dbReference>
<sequence>MPMVYRIALDPNNTQATCLARAADVAGFCLQLSTLPLNVHEWRCPKYGKVHNHDGNAAVNLKRIAVNSTVTA</sequence>
<name>Z9JH11_9GAMM</name>
<dbReference type="GO" id="GO:0003677">
    <property type="term" value="F:DNA binding"/>
    <property type="evidence" value="ECO:0007669"/>
    <property type="project" value="UniProtKB-KW"/>
</dbReference>
<dbReference type="RefSeq" id="WP_038272853.1">
    <property type="nucleotide sequence ID" value="NZ_CP053627.1"/>
</dbReference>
<dbReference type="AlphaFoldDB" id="Z9JH11"/>
<dbReference type="Proteomes" id="UP001430701">
    <property type="component" value="Unassembled WGS sequence"/>
</dbReference>
<accession>Z9JH11</accession>
<evidence type="ECO:0000313" key="4">
    <source>
        <dbReference type="EMBL" id="MCD8473638.1"/>
    </source>
</evidence>
<organism evidence="3 5">
    <name type="scientific">Xylella taiwanensis</name>
    <dbReference type="NCBI Taxonomy" id="1444770"/>
    <lineage>
        <taxon>Bacteria</taxon>
        <taxon>Pseudomonadati</taxon>
        <taxon>Pseudomonadota</taxon>
        <taxon>Gammaproteobacteria</taxon>
        <taxon>Lysobacterales</taxon>
        <taxon>Lysobacteraceae</taxon>
        <taxon>Xylella</taxon>
    </lineage>
</organism>
<proteinExistence type="predicted"/>
<comment type="caution">
    <text evidence="3">The sequence shown here is derived from an EMBL/GenBank/DDBJ whole genome shotgun (WGS) entry which is preliminary data.</text>
</comment>
<evidence type="ECO:0000313" key="5">
    <source>
        <dbReference type="Proteomes" id="UP000020406"/>
    </source>
</evidence>
<dbReference type="Pfam" id="PF07282">
    <property type="entry name" value="Cas12f1-like_TNB"/>
    <property type="match status" value="1"/>
</dbReference>
<keyword evidence="6" id="KW-1185">Reference proteome</keyword>
<dbReference type="GeneID" id="68900532"/>
<gene>
    <name evidence="3" type="ORF">AF72_12650</name>
    <name evidence="4" type="ORF">LPH55_09270</name>
</gene>
<evidence type="ECO:0000313" key="3">
    <source>
        <dbReference type="EMBL" id="EWS77091.1"/>
    </source>
</evidence>
<evidence type="ECO:0000313" key="6">
    <source>
        <dbReference type="Proteomes" id="UP001430701"/>
    </source>
</evidence>
<feature type="domain" description="Cas12f1-like TNB" evidence="2">
    <location>
        <begin position="8"/>
        <end position="61"/>
    </location>
</feature>
<dbReference type="EMBL" id="JAJPPU010000002">
    <property type="protein sequence ID" value="MCD8473638.1"/>
    <property type="molecule type" value="Genomic_DNA"/>
</dbReference>
<dbReference type="KEGG" id="xtw:AB672_04435"/>
<dbReference type="PATRIC" id="fig|1444770.3.peg.2997"/>
<keyword evidence="1" id="KW-0238">DNA-binding</keyword>
<dbReference type="Proteomes" id="UP000020406">
    <property type="component" value="Unassembled WGS sequence"/>
</dbReference>
<evidence type="ECO:0000259" key="2">
    <source>
        <dbReference type="Pfam" id="PF07282"/>
    </source>
</evidence>
<dbReference type="InterPro" id="IPR010095">
    <property type="entry name" value="Cas12f1-like_TNB"/>
</dbReference>